<evidence type="ECO:0000313" key="1">
    <source>
        <dbReference type="EMBL" id="MUH35350.1"/>
    </source>
</evidence>
<dbReference type="Gene3D" id="3.10.129.10">
    <property type="entry name" value="Hotdog Thioesterase"/>
    <property type="match status" value="1"/>
</dbReference>
<comment type="caution">
    <text evidence="1">The sequence shown here is derived from an EMBL/GenBank/DDBJ whole genome shotgun (WGS) entry which is preliminary data.</text>
</comment>
<organism evidence="1 2">
    <name type="scientific">Zobellia amurskyensis</name>
    <dbReference type="NCBI Taxonomy" id="248905"/>
    <lineage>
        <taxon>Bacteria</taxon>
        <taxon>Pseudomonadati</taxon>
        <taxon>Bacteroidota</taxon>
        <taxon>Flavobacteriia</taxon>
        <taxon>Flavobacteriales</taxon>
        <taxon>Flavobacteriaceae</taxon>
        <taxon>Zobellia</taxon>
    </lineage>
</organism>
<evidence type="ECO:0000313" key="2">
    <source>
        <dbReference type="Proteomes" id="UP000540519"/>
    </source>
</evidence>
<dbReference type="AlphaFoldDB" id="A0A7X2ZS17"/>
<proteinExistence type="predicted"/>
<gene>
    <name evidence="1" type="ORF">D9O36_05815</name>
</gene>
<dbReference type="EMBL" id="RCNR01000008">
    <property type="protein sequence ID" value="MUH35350.1"/>
    <property type="molecule type" value="Genomic_DNA"/>
</dbReference>
<accession>A0A7X2ZS17</accession>
<reference evidence="1 2" key="1">
    <citation type="journal article" date="2019" name="Mar. Drugs">
        <title>Comparative Genomics and CAZyme Genome Repertoires of Marine Zobellia amurskyensis KMM 3526(T) and Zobellia laminariae KMM 3676(T).</title>
        <authorList>
            <person name="Chernysheva N."/>
            <person name="Bystritskaya E."/>
            <person name="Stenkova A."/>
            <person name="Golovkin I."/>
            <person name="Nedashkovskaya O."/>
            <person name="Isaeva M."/>
        </authorList>
    </citation>
    <scope>NUCLEOTIDE SEQUENCE [LARGE SCALE GENOMIC DNA]</scope>
    <source>
        <strain evidence="1 2">KMM 3526</strain>
    </source>
</reference>
<dbReference type="OrthoDB" id="826697at2"/>
<keyword evidence="2" id="KW-1185">Reference proteome</keyword>
<sequence length="132" mass="14411">MLMASVTPYLDETSVETHFKVEEACIFVKNEHLSETGLIENAAQTCAAIVGQSFFDKDDKDGSKSKVIGYISAVKKVKITALPKVGETIVTKGNLVSRYDNEAFSSCTIASETFRNGELIVACTLNFLIHEV</sequence>
<name>A0A7X2ZS17_9FLAO</name>
<dbReference type="Proteomes" id="UP000540519">
    <property type="component" value="Unassembled WGS sequence"/>
</dbReference>
<protein>
    <submittedName>
        <fullName evidence="1">ABC transporter permease</fullName>
    </submittedName>
</protein>